<reference evidence="1 2" key="1">
    <citation type="submission" date="2023-01" db="EMBL/GenBank/DDBJ databases">
        <title>Analysis of 21 Apiospora genomes using comparative genomics revels a genus with tremendous synthesis potential of carbohydrate active enzymes and secondary metabolites.</title>
        <authorList>
            <person name="Sorensen T."/>
        </authorList>
    </citation>
    <scope>NUCLEOTIDE SEQUENCE [LARGE SCALE GENOMIC DNA]</scope>
    <source>
        <strain evidence="1 2">CBS 135458</strain>
    </source>
</reference>
<sequence length="235" mass="25561">MPFSSSLAEESIRVLLCELWPEELPPPSSVRSSTLASRALSNPLEPTCRALRGQISDVIWVLPSKIVATARRVKSLRRSQVGPVCDPQQAATIVSHLLQGCAGVVGALQNPVLAADLAEGLGQQRRVHDVELLWRVAVAQDQEHGHHRPDVVCDEAGMELGTRELAHPDGKPGCHADFLDSGCLPRRLLHGSSRCTVALDRRQRAGGDEHDSQAFANDQGSIVDKFPVIRLQEFV</sequence>
<dbReference type="Proteomes" id="UP001480595">
    <property type="component" value="Unassembled WGS sequence"/>
</dbReference>
<evidence type="ECO:0000313" key="1">
    <source>
        <dbReference type="EMBL" id="KAK8079141.1"/>
    </source>
</evidence>
<name>A0ABR1W6M7_9PEZI</name>
<gene>
    <name evidence="1" type="ORF">PG994_002948</name>
</gene>
<dbReference type="EMBL" id="JAQQWL010000003">
    <property type="protein sequence ID" value="KAK8079141.1"/>
    <property type="molecule type" value="Genomic_DNA"/>
</dbReference>
<dbReference type="GeneID" id="92087420"/>
<keyword evidence="2" id="KW-1185">Reference proteome</keyword>
<protein>
    <submittedName>
        <fullName evidence="1">Uncharacterized protein</fullName>
    </submittedName>
</protein>
<accession>A0ABR1W6M7</accession>
<proteinExistence type="predicted"/>
<comment type="caution">
    <text evidence="1">The sequence shown here is derived from an EMBL/GenBank/DDBJ whole genome shotgun (WGS) entry which is preliminary data.</text>
</comment>
<evidence type="ECO:0000313" key="2">
    <source>
        <dbReference type="Proteomes" id="UP001480595"/>
    </source>
</evidence>
<dbReference type="RefSeq" id="XP_066720212.1">
    <property type="nucleotide sequence ID" value="XM_066854357.1"/>
</dbReference>
<organism evidence="1 2">
    <name type="scientific">Apiospora phragmitis</name>
    <dbReference type="NCBI Taxonomy" id="2905665"/>
    <lineage>
        <taxon>Eukaryota</taxon>
        <taxon>Fungi</taxon>
        <taxon>Dikarya</taxon>
        <taxon>Ascomycota</taxon>
        <taxon>Pezizomycotina</taxon>
        <taxon>Sordariomycetes</taxon>
        <taxon>Xylariomycetidae</taxon>
        <taxon>Amphisphaeriales</taxon>
        <taxon>Apiosporaceae</taxon>
        <taxon>Apiospora</taxon>
    </lineage>
</organism>